<evidence type="ECO:0000256" key="1">
    <source>
        <dbReference type="SAM" id="MobiDB-lite"/>
    </source>
</evidence>
<dbReference type="Proteomes" id="UP000030765">
    <property type="component" value="Unassembled WGS sequence"/>
</dbReference>
<dbReference type="VEuPathDB" id="VectorBase:ASIS000129"/>
<proteinExistence type="predicted"/>
<feature type="compositionally biased region" description="Polar residues" evidence="1">
    <location>
        <begin position="102"/>
        <end position="115"/>
    </location>
</feature>
<dbReference type="EMBL" id="ATLV01023225">
    <property type="status" value="NOT_ANNOTATED_CDS"/>
    <property type="molecule type" value="Genomic_DNA"/>
</dbReference>
<dbReference type="OrthoDB" id="7744869at2759"/>
<evidence type="ECO:0000313" key="3">
    <source>
        <dbReference type="EnsemblMetazoa" id="ASIC016654-PA"/>
    </source>
</evidence>
<reference evidence="3" key="2">
    <citation type="submission" date="2020-05" db="UniProtKB">
        <authorList>
            <consortium name="EnsemblMetazoa"/>
        </authorList>
    </citation>
    <scope>IDENTIFICATION</scope>
</reference>
<dbReference type="AlphaFoldDB" id="A0A084WEL5"/>
<protein>
    <submittedName>
        <fullName evidence="2 3">Uncharacterized protein</fullName>
    </submittedName>
</protein>
<feature type="compositionally biased region" description="Acidic residues" evidence="1">
    <location>
        <begin position="181"/>
        <end position="216"/>
    </location>
</feature>
<sequence length="216" mass="24074">MASRKISTVSDSVTIVGGGGIVGINHRYRAEGGICSNEPNQNNNYHRRQEPHFPQIKIVIDEPELNDPEAPALGAMALQPLRRQATVHRGSKPSTGMGKKSPNASSFLTIFDSTGGQAGARRRTNGGKVASYDEHYYSPVEGLHLYRGDYVDDDEEDYGIDTDGYRQTRLHRGRGTRDHQDEEEDDEEEHDNDDDGEEHEDVDDEEDDEENGGDYP</sequence>
<dbReference type="EnsemblMetazoa" id="ASIC016654-RA">
    <property type="protein sequence ID" value="ASIC016654-PA"/>
    <property type="gene ID" value="ASIC016654"/>
</dbReference>
<dbReference type="EMBL" id="KE525341">
    <property type="protein sequence ID" value="KFB48659.1"/>
    <property type="molecule type" value="Genomic_DNA"/>
</dbReference>
<feature type="region of interest" description="Disordered" evidence="1">
    <location>
        <begin position="87"/>
        <end position="127"/>
    </location>
</feature>
<gene>
    <name evidence="2" type="ORF">ZHAS_00016654</name>
</gene>
<reference evidence="2 4" key="1">
    <citation type="journal article" date="2014" name="BMC Genomics">
        <title>Genome sequence of Anopheles sinensis provides insight into genetics basis of mosquito competence for malaria parasites.</title>
        <authorList>
            <person name="Zhou D."/>
            <person name="Zhang D."/>
            <person name="Ding G."/>
            <person name="Shi L."/>
            <person name="Hou Q."/>
            <person name="Ye Y."/>
            <person name="Xu Y."/>
            <person name="Zhou H."/>
            <person name="Xiong C."/>
            <person name="Li S."/>
            <person name="Yu J."/>
            <person name="Hong S."/>
            <person name="Yu X."/>
            <person name="Zou P."/>
            <person name="Chen C."/>
            <person name="Chang X."/>
            <person name="Wang W."/>
            <person name="Lv Y."/>
            <person name="Sun Y."/>
            <person name="Ma L."/>
            <person name="Shen B."/>
            <person name="Zhu C."/>
        </authorList>
    </citation>
    <scope>NUCLEOTIDE SEQUENCE [LARGE SCALE GENOMIC DNA]</scope>
</reference>
<feature type="region of interest" description="Disordered" evidence="1">
    <location>
        <begin position="157"/>
        <end position="216"/>
    </location>
</feature>
<organism evidence="2">
    <name type="scientific">Anopheles sinensis</name>
    <name type="common">Mosquito</name>
    <dbReference type="NCBI Taxonomy" id="74873"/>
    <lineage>
        <taxon>Eukaryota</taxon>
        <taxon>Metazoa</taxon>
        <taxon>Ecdysozoa</taxon>
        <taxon>Arthropoda</taxon>
        <taxon>Hexapoda</taxon>
        <taxon>Insecta</taxon>
        <taxon>Pterygota</taxon>
        <taxon>Neoptera</taxon>
        <taxon>Endopterygota</taxon>
        <taxon>Diptera</taxon>
        <taxon>Nematocera</taxon>
        <taxon>Culicoidea</taxon>
        <taxon>Culicidae</taxon>
        <taxon>Anophelinae</taxon>
        <taxon>Anopheles</taxon>
    </lineage>
</organism>
<dbReference type="VEuPathDB" id="VectorBase:ASIC016654"/>
<keyword evidence="4" id="KW-1185">Reference proteome</keyword>
<evidence type="ECO:0000313" key="4">
    <source>
        <dbReference type="Proteomes" id="UP000030765"/>
    </source>
</evidence>
<accession>A0A084WEL5</accession>
<name>A0A084WEL5_ANOSI</name>
<evidence type="ECO:0000313" key="2">
    <source>
        <dbReference type="EMBL" id="KFB48659.1"/>
    </source>
</evidence>